<protein>
    <submittedName>
        <fullName evidence="1">Uncharacterized protein</fullName>
    </submittedName>
</protein>
<organism evidence="1 2">
    <name type="scientific">Paecilomyces lecythidis</name>
    <dbReference type="NCBI Taxonomy" id="3004212"/>
    <lineage>
        <taxon>Eukaryota</taxon>
        <taxon>Fungi</taxon>
        <taxon>Dikarya</taxon>
        <taxon>Ascomycota</taxon>
        <taxon>Pezizomycotina</taxon>
        <taxon>Eurotiomycetes</taxon>
        <taxon>Eurotiomycetidae</taxon>
        <taxon>Eurotiales</taxon>
        <taxon>Thermoascaceae</taxon>
        <taxon>Paecilomyces</taxon>
    </lineage>
</organism>
<evidence type="ECO:0000313" key="1">
    <source>
        <dbReference type="EMBL" id="KAL1879492.1"/>
    </source>
</evidence>
<dbReference type="EMBL" id="JAVDPF010000010">
    <property type="protein sequence ID" value="KAL1879492.1"/>
    <property type="molecule type" value="Genomic_DNA"/>
</dbReference>
<keyword evidence="2" id="KW-1185">Reference proteome</keyword>
<evidence type="ECO:0000313" key="2">
    <source>
        <dbReference type="Proteomes" id="UP001583193"/>
    </source>
</evidence>
<name>A0ABR3XVD4_9EURO</name>
<sequence>MGAKHWPNRYDYEVDFYDDSLDDLATKLRMYCRDIVQHTLKYPFEQPSAQQIRDLAAFCNQFAAKYLYQSEEEAKKAYNMASLRRIEDWVDEVDEVESIPGEPLPEKDRSPFPEENELVQPHYLVQVRWDTFDEIPYANATTEEIAADLDKILMDHPTESIRYLAYEAIFRPHSYCLNIEVHDREKREAMIRQKDDWLDLLREGEHAVVVQQDRAVILCFVPRLPSTIFADICDAMYQIDADTRIKLNLNISYIGWLRQQPPPGELGDILIVFKDPEEAAPFIKLKLLDFNRLVKEAGGSGK</sequence>
<gene>
    <name evidence="1" type="ORF">Plec18167_003949</name>
</gene>
<accession>A0ABR3XVD4</accession>
<proteinExistence type="predicted"/>
<dbReference type="Proteomes" id="UP001583193">
    <property type="component" value="Unassembled WGS sequence"/>
</dbReference>
<comment type="caution">
    <text evidence="1">The sequence shown here is derived from an EMBL/GenBank/DDBJ whole genome shotgun (WGS) entry which is preliminary data.</text>
</comment>
<reference evidence="1 2" key="1">
    <citation type="journal article" date="2024" name="IMA Fungus">
        <title>IMA Genome - F19 : A genome assembly and annotation guide to empower mycologists, including annotated draft genome sequences of Ceratocystis pirilliformis, Diaporthe australafricana, Fusarium ophioides, Paecilomyces lecythidis, and Sporothrix stenoceras.</title>
        <authorList>
            <person name="Aylward J."/>
            <person name="Wilson A.M."/>
            <person name="Visagie C.M."/>
            <person name="Spraker J."/>
            <person name="Barnes I."/>
            <person name="Buitendag C."/>
            <person name="Ceriani C."/>
            <person name="Del Mar Angel L."/>
            <person name="du Plessis D."/>
            <person name="Fuchs T."/>
            <person name="Gasser K."/>
            <person name="Kramer D."/>
            <person name="Li W."/>
            <person name="Munsamy K."/>
            <person name="Piso A."/>
            <person name="Price J.L."/>
            <person name="Sonnekus B."/>
            <person name="Thomas C."/>
            <person name="van der Nest A."/>
            <person name="van Dijk A."/>
            <person name="van Heerden A."/>
            <person name="van Vuuren N."/>
            <person name="Yilmaz N."/>
            <person name="Duong T.A."/>
            <person name="van der Merwe N.A."/>
            <person name="Wingfield M.J."/>
            <person name="Wingfield B.D."/>
        </authorList>
    </citation>
    <scope>NUCLEOTIDE SEQUENCE [LARGE SCALE GENOMIC DNA]</scope>
    <source>
        <strain evidence="1 2">CMW 18167</strain>
    </source>
</reference>